<proteinExistence type="predicted"/>
<evidence type="ECO:0000256" key="1">
    <source>
        <dbReference type="SAM" id="MobiDB-lite"/>
    </source>
</evidence>
<evidence type="ECO:0000313" key="2">
    <source>
        <dbReference type="EMBL" id="GFT87767.1"/>
    </source>
</evidence>
<protein>
    <submittedName>
        <fullName evidence="2">Uncharacterized protein</fullName>
    </submittedName>
</protein>
<name>A0A8X6U9B4_NEPPI</name>
<keyword evidence="3" id="KW-1185">Reference proteome</keyword>
<accession>A0A8X6U9B4</accession>
<feature type="region of interest" description="Disordered" evidence="1">
    <location>
        <begin position="1"/>
        <end position="20"/>
    </location>
</feature>
<evidence type="ECO:0000313" key="3">
    <source>
        <dbReference type="Proteomes" id="UP000887013"/>
    </source>
</evidence>
<comment type="caution">
    <text evidence="2">The sequence shown here is derived from an EMBL/GenBank/DDBJ whole genome shotgun (WGS) entry which is preliminary data.</text>
</comment>
<sequence>MELARNMELGDEKDSEPDTPITVDDSFDNCEIRQNLANVIRKYSNLTRDLGIFIKKLETETAFSQNDPVYTVHCERYIQYSPCTKLSCLVPFFKFNLIQIRERILIRTMKVSLLPQIKKITKRKSLTKIVVITSLLILLIDFKP</sequence>
<gene>
    <name evidence="2" type="ORF">NPIL_519061</name>
</gene>
<organism evidence="2 3">
    <name type="scientific">Nephila pilipes</name>
    <name type="common">Giant wood spider</name>
    <name type="synonym">Nephila maculata</name>
    <dbReference type="NCBI Taxonomy" id="299642"/>
    <lineage>
        <taxon>Eukaryota</taxon>
        <taxon>Metazoa</taxon>
        <taxon>Ecdysozoa</taxon>
        <taxon>Arthropoda</taxon>
        <taxon>Chelicerata</taxon>
        <taxon>Arachnida</taxon>
        <taxon>Araneae</taxon>
        <taxon>Araneomorphae</taxon>
        <taxon>Entelegynae</taxon>
        <taxon>Araneoidea</taxon>
        <taxon>Nephilidae</taxon>
        <taxon>Nephila</taxon>
    </lineage>
</organism>
<reference evidence="2" key="1">
    <citation type="submission" date="2020-08" db="EMBL/GenBank/DDBJ databases">
        <title>Multicomponent nature underlies the extraordinary mechanical properties of spider dragline silk.</title>
        <authorList>
            <person name="Kono N."/>
            <person name="Nakamura H."/>
            <person name="Mori M."/>
            <person name="Yoshida Y."/>
            <person name="Ohtoshi R."/>
            <person name="Malay A.D."/>
            <person name="Moran D.A.P."/>
            <person name="Tomita M."/>
            <person name="Numata K."/>
            <person name="Arakawa K."/>
        </authorList>
    </citation>
    <scope>NUCLEOTIDE SEQUENCE</scope>
</reference>
<dbReference type="Proteomes" id="UP000887013">
    <property type="component" value="Unassembled WGS sequence"/>
</dbReference>
<dbReference type="AlphaFoldDB" id="A0A8X6U9B4"/>
<dbReference type="EMBL" id="BMAW01024416">
    <property type="protein sequence ID" value="GFT87767.1"/>
    <property type="molecule type" value="Genomic_DNA"/>
</dbReference>